<protein>
    <submittedName>
        <fullName evidence="1">Uncharacterized protein</fullName>
    </submittedName>
</protein>
<proteinExistence type="predicted"/>
<sequence length="65" mass="6917">MLRLGFDPKSSALHIGDKSAGLVTTKIKSNKTVAIPTMSQLSATAAFLRESRRSIEPATTSRCPA</sequence>
<organism evidence="1 2">
    <name type="scientific">Mycetomoellerius zeteki</name>
    <dbReference type="NCBI Taxonomy" id="64791"/>
    <lineage>
        <taxon>Eukaryota</taxon>
        <taxon>Metazoa</taxon>
        <taxon>Ecdysozoa</taxon>
        <taxon>Arthropoda</taxon>
        <taxon>Hexapoda</taxon>
        <taxon>Insecta</taxon>
        <taxon>Pterygota</taxon>
        <taxon>Neoptera</taxon>
        <taxon>Endopterygota</taxon>
        <taxon>Hymenoptera</taxon>
        <taxon>Apocrita</taxon>
        <taxon>Aculeata</taxon>
        <taxon>Formicoidea</taxon>
        <taxon>Formicidae</taxon>
        <taxon>Myrmicinae</taxon>
        <taxon>Mycetomoellerius</taxon>
    </lineage>
</organism>
<dbReference type="AlphaFoldDB" id="A0A151XF37"/>
<name>A0A151XF37_9HYME</name>
<dbReference type="Proteomes" id="UP000075809">
    <property type="component" value="Unassembled WGS sequence"/>
</dbReference>
<evidence type="ECO:0000313" key="1">
    <source>
        <dbReference type="EMBL" id="KYQ58989.1"/>
    </source>
</evidence>
<dbReference type="EMBL" id="KQ982205">
    <property type="protein sequence ID" value="KYQ58989.1"/>
    <property type="molecule type" value="Genomic_DNA"/>
</dbReference>
<keyword evidence="2" id="KW-1185">Reference proteome</keyword>
<evidence type="ECO:0000313" key="2">
    <source>
        <dbReference type="Proteomes" id="UP000075809"/>
    </source>
</evidence>
<reference evidence="1 2" key="1">
    <citation type="submission" date="2015-09" db="EMBL/GenBank/DDBJ databases">
        <title>Trachymyrmex zeteki WGS genome.</title>
        <authorList>
            <person name="Nygaard S."/>
            <person name="Hu H."/>
            <person name="Boomsma J."/>
            <person name="Zhang G."/>
        </authorList>
    </citation>
    <scope>NUCLEOTIDE SEQUENCE [LARGE SCALE GENOMIC DNA]</scope>
    <source>
        <strain evidence="1">Tzet28-1</strain>
        <tissue evidence="1">Whole body</tissue>
    </source>
</reference>
<gene>
    <name evidence="1" type="ORF">ALC60_01996</name>
</gene>
<accession>A0A151XF37</accession>